<dbReference type="GeneID" id="9585052"/>
<dbReference type="KEGG" id="scm:SCHCO_02610764"/>
<dbReference type="STRING" id="578458.D8PRP7"/>
<accession>D8PRP7</accession>
<dbReference type="InParanoid" id="D8PRP7"/>
<evidence type="ECO:0000256" key="1">
    <source>
        <dbReference type="SAM" id="MobiDB-lite"/>
    </source>
</evidence>
<feature type="transmembrane region" description="Helical" evidence="2">
    <location>
        <begin position="120"/>
        <end position="149"/>
    </location>
</feature>
<feature type="domain" description="DUF6534" evidence="3">
    <location>
        <begin position="166"/>
        <end position="251"/>
    </location>
</feature>
<evidence type="ECO:0000256" key="2">
    <source>
        <dbReference type="SAM" id="Phobius"/>
    </source>
</evidence>
<dbReference type="RefSeq" id="XP_003038754.1">
    <property type="nucleotide sequence ID" value="XM_003038708.1"/>
</dbReference>
<evidence type="ECO:0000313" key="5">
    <source>
        <dbReference type="Proteomes" id="UP000007431"/>
    </source>
</evidence>
<dbReference type="eggNOG" id="ENOG502S3SS">
    <property type="taxonomic scope" value="Eukaryota"/>
</dbReference>
<dbReference type="OrthoDB" id="3183258at2759"/>
<reference evidence="4 5" key="1">
    <citation type="journal article" date="2010" name="Nat. Biotechnol.">
        <title>Genome sequence of the model mushroom Schizophyllum commune.</title>
        <authorList>
            <person name="Ohm R.A."/>
            <person name="de Jong J.F."/>
            <person name="Lugones L.G."/>
            <person name="Aerts A."/>
            <person name="Kothe E."/>
            <person name="Stajich J.E."/>
            <person name="de Vries R.P."/>
            <person name="Record E."/>
            <person name="Levasseur A."/>
            <person name="Baker S.E."/>
            <person name="Bartholomew K.A."/>
            <person name="Coutinho P.M."/>
            <person name="Erdmann S."/>
            <person name="Fowler T.J."/>
            <person name="Gathman A.C."/>
            <person name="Lombard V."/>
            <person name="Henrissat B."/>
            <person name="Knabe N."/>
            <person name="Kuees U."/>
            <person name="Lilly W.W."/>
            <person name="Lindquist E."/>
            <person name="Lucas S."/>
            <person name="Magnuson J.K."/>
            <person name="Piumi F."/>
            <person name="Raudaskoski M."/>
            <person name="Salamov A."/>
            <person name="Schmutz J."/>
            <person name="Schwarze F.W.M.R."/>
            <person name="vanKuyk P.A."/>
            <person name="Horton J.S."/>
            <person name="Grigoriev I.V."/>
            <person name="Woesten H.A.B."/>
        </authorList>
    </citation>
    <scope>NUCLEOTIDE SEQUENCE [LARGE SCALE GENOMIC DNA]</scope>
    <source>
        <strain evidence="5">H4-8 / FGSC 9210</strain>
    </source>
</reference>
<feature type="region of interest" description="Disordered" evidence="1">
    <location>
        <begin position="254"/>
        <end position="275"/>
    </location>
</feature>
<evidence type="ECO:0000313" key="4">
    <source>
        <dbReference type="EMBL" id="EFJ03852.1"/>
    </source>
</evidence>
<dbReference type="Proteomes" id="UP000007431">
    <property type="component" value="Unassembled WGS sequence"/>
</dbReference>
<keyword evidence="2" id="KW-1133">Transmembrane helix</keyword>
<feature type="region of interest" description="Disordered" evidence="1">
    <location>
        <begin position="291"/>
        <end position="320"/>
    </location>
</feature>
<organism evidence="5">
    <name type="scientific">Schizophyllum commune (strain H4-8 / FGSC 9210)</name>
    <name type="common">Split gill fungus</name>
    <dbReference type="NCBI Taxonomy" id="578458"/>
    <lineage>
        <taxon>Eukaryota</taxon>
        <taxon>Fungi</taxon>
        <taxon>Dikarya</taxon>
        <taxon>Basidiomycota</taxon>
        <taxon>Agaricomycotina</taxon>
        <taxon>Agaricomycetes</taxon>
        <taxon>Agaricomycetidae</taxon>
        <taxon>Agaricales</taxon>
        <taxon>Schizophyllaceae</taxon>
        <taxon>Schizophyllum</taxon>
    </lineage>
</organism>
<dbReference type="OMA" id="LWLASEC"/>
<feature type="transmembrane region" description="Helical" evidence="2">
    <location>
        <begin position="201"/>
        <end position="222"/>
    </location>
</feature>
<keyword evidence="2" id="KW-0812">Transmembrane</keyword>
<dbReference type="PANTHER" id="PTHR40465">
    <property type="entry name" value="CHROMOSOME 1, WHOLE GENOME SHOTGUN SEQUENCE"/>
    <property type="match status" value="1"/>
</dbReference>
<keyword evidence="2" id="KW-0472">Membrane</keyword>
<dbReference type="VEuPathDB" id="FungiDB:SCHCODRAFT_02610764"/>
<keyword evidence="5" id="KW-1185">Reference proteome</keyword>
<gene>
    <name evidence="4" type="ORF">SCHCODRAFT_104205</name>
</gene>
<name>D8PRP7_SCHCM</name>
<dbReference type="AlphaFoldDB" id="D8PRP7"/>
<dbReference type="PANTHER" id="PTHR40465:SF1">
    <property type="entry name" value="DUF6534 DOMAIN-CONTAINING PROTEIN"/>
    <property type="match status" value="1"/>
</dbReference>
<dbReference type="Pfam" id="PF20152">
    <property type="entry name" value="DUF6534"/>
    <property type="match status" value="1"/>
</dbReference>
<sequence length="320" mass="36049">MSTPNPAEVAHGPMILGTFFNILLYGISITQTYIYWNTYKNKDPRFIRFFVLFLFVGDTLHTAFTMAYMYISLIKHFGDANYLATATWVFSTDPALTGIIGGSVQMFFAWRVKLLTGNIIVALIIAVLSVATILCGIATSIGCGIVMYFVEFQKFSVVVIIWLVGSSVSDILITGSLVFHLRNHKTGFKSTDTRVDKIIRLTVQTGMITCIWAFADLLVYLLDPVPWHLLLNFPLSKLYTNSLMSSLNSRRGWNYSESRNDTSQPVSTGERARRDVVNLSASRPEVFVQVESHEMVDQTDTKRGEDWQYDSQHKHSPAIA</sequence>
<dbReference type="InterPro" id="IPR045339">
    <property type="entry name" value="DUF6534"/>
</dbReference>
<feature type="transmembrane region" description="Helical" evidence="2">
    <location>
        <begin position="155"/>
        <end position="181"/>
    </location>
</feature>
<protein>
    <recommendedName>
        <fullName evidence="3">DUF6534 domain-containing protein</fullName>
    </recommendedName>
</protein>
<feature type="non-terminal residue" evidence="4">
    <location>
        <position position="320"/>
    </location>
</feature>
<dbReference type="HOGENOM" id="CLU_046025_2_0_1"/>
<evidence type="ECO:0000259" key="3">
    <source>
        <dbReference type="Pfam" id="PF20152"/>
    </source>
</evidence>
<feature type="transmembrane region" description="Helical" evidence="2">
    <location>
        <begin position="83"/>
        <end position="108"/>
    </location>
</feature>
<feature type="compositionally biased region" description="Basic and acidic residues" evidence="1">
    <location>
        <begin position="291"/>
        <end position="306"/>
    </location>
</feature>
<feature type="transmembrane region" description="Helical" evidence="2">
    <location>
        <begin position="46"/>
        <end position="71"/>
    </location>
</feature>
<feature type="transmembrane region" description="Helical" evidence="2">
    <location>
        <begin position="12"/>
        <end position="34"/>
    </location>
</feature>
<dbReference type="EMBL" id="GL377302">
    <property type="protein sequence ID" value="EFJ03852.1"/>
    <property type="molecule type" value="Genomic_DNA"/>
</dbReference>
<feature type="compositionally biased region" description="Polar residues" evidence="1">
    <location>
        <begin position="254"/>
        <end position="267"/>
    </location>
</feature>
<proteinExistence type="predicted"/>